<evidence type="ECO:0000313" key="2">
    <source>
        <dbReference type="EMBL" id="RCN46849.1"/>
    </source>
</evidence>
<feature type="chain" id="PRO_5017050507" description="SCP domain-containing protein" evidence="1">
    <location>
        <begin position="21"/>
        <end position="153"/>
    </location>
</feature>
<dbReference type="Proteomes" id="UP000252519">
    <property type="component" value="Unassembled WGS sequence"/>
</dbReference>
<evidence type="ECO:0008006" key="4">
    <source>
        <dbReference type="Google" id="ProtNLM"/>
    </source>
</evidence>
<organism evidence="2 3">
    <name type="scientific">Ancylostoma caninum</name>
    <name type="common">Dog hookworm</name>
    <dbReference type="NCBI Taxonomy" id="29170"/>
    <lineage>
        <taxon>Eukaryota</taxon>
        <taxon>Metazoa</taxon>
        <taxon>Ecdysozoa</taxon>
        <taxon>Nematoda</taxon>
        <taxon>Chromadorea</taxon>
        <taxon>Rhabditida</taxon>
        <taxon>Rhabditina</taxon>
        <taxon>Rhabditomorpha</taxon>
        <taxon>Strongyloidea</taxon>
        <taxon>Ancylostomatidae</taxon>
        <taxon>Ancylostomatinae</taxon>
        <taxon>Ancylostoma</taxon>
    </lineage>
</organism>
<evidence type="ECO:0000313" key="3">
    <source>
        <dbReference type="Proteomes" id="UP000252519"/>
    </source>
</evidence>
<dbReference type="InterPro" id="IPR035109">
    <property type="entry name" value="ASPR"/>
</dbReference>
<accession>A0A368GU72</accession>
<comment type="caution">
    <text evidence="2">The sequence shown here is derived from an EMBL/GenBank/DDBJ whole genome shotgun (WGS) entry which is preliminary data.</text>
</comment>
<dbReference type="AlphaFoldDB" id="A0A368GU72"/>
<keyword evidence="3" id="KW-1185">Reference proteome</keyword>
<reference evidence="2 3" key="1">
    <citation type="submission" date="2014-10" db="EMBL/GenBank/DDBJ databases">
        <title>Draft genome of the hookworm Ancylostoma caninum.</title>
        <authorList>
            <person name="Mitreva M."/>
        </authorList>
    </citation>
    <scope>NUCLEOTIDE SEQUENCE [LARGE SCALE GENOMIC DNA]</scope>
    <source>
        <strain evidence="2 3">Baltimore</strain>
    </source>
</reference>
<proteinExistence type="predicted"/>
<keyword evidence="1" id="KW-0732">Signal</keyword>
<evidence type="ECO:0000256" key="1">
    <source>
        <dbReference type="SAM" id="SignalP"/>
    </source>
</evidence>
<name>A0A368GU72_ANCCA</name>
<dbReference type="Pfam" id="PF17641">
    <property type="entry name" value="ASPRs"/>
    <property type="match status" value="1"/>
</dbReference>
<dbReference type="EMBL" id="JOJR01000072">
    <property type="protein sequence ID" value="RCN46849.1"/>
    <property type="molecule type" value="Genomic_DNA"/>
</dbReference>
<feature type="signal peptide" evidence="1">
    <location>
        <begin position="1"/>
        <end position="20"/>
    </location>
</feature>
<gene>
    <name evidence="2" type="ORF">ANCCAN_07168</name>
</gene>
<protein>
    <recommendedName>
        <fullName evidence="4">SCP domain-containing protein</fullName>
    </recommendedName>
</protein>
<sequence length="153" mass="17212">MFPIVASVLLALVLSQSTRSDEKAPNCTDVMGEYAAPQKVRDPLFKKIPEAMNQTLKYNCTLENIASATANFDRFDAYVGYLYDEIPNLNQTVYKEKNDQPPTGERLVNLNISAFINNATGNWTDELKQMGEKTQFGCFLDEGYNFTLVCAFI</sequence>